<protein>
    <submittedName>
        <fullName evidence="1">Uncharacterized protein</fullName>
    </submittedName>
</protein>
<dbReference type="AlphaFoldDB" id="A0A640N198"/>
<accession>A0A640N198</accession>
<dbReference type="EMBL" id="BLEX01000011">
    <property type="protein sequence ID" value="GEU19419.1"/>
    <property type="molecule type" value="Genomic_DNA"/>
</dbReference>
<name>A0A640N198_BACAN</name>
<organism evidence="1">
    <name type="scientific">Bacillus anthracis</name>
    <name type="common">anthrax bacterium</name>
    <dbReference type="NCBI Taxonomy" id="1392"/>
    <lineage>
        <taxon>Bacteria</taxon>
        <taxon>Bacillati</taxon>
        <taxon>Bacillota</taxon>
        <taxon>Bacilli</taxon>
        <taxon>Bacillales</taxon>
        <taxon>Bacillaceae</taxon>
        <taxon>Bacillus</taxon>
        <taxon>Bacillus cereus group</taxon>
    </lineage>
</organism>
<evidence type="ECO:0000313" key="1">
    <source>
        <dbReference type="EMBL" id="GEU19419.1"/>
    </source>
</evidence>
<gene>
    <name evidence="1" type="ORF">LamDB_49940</name>
</gene>
<reference evidence="1" key="1">
    <citation type="submission" date="2019-12" db="EMBL/GenBank/DDBJ databases">
        <title>Epidemiological and comparative genomic analysis of Bacillus anthracis isolated from northern Vietnam.</title>
        <authorList>
            <person name="Hoang T.T.H."/>
            <person name="Dang D.A."/>
            <person name="Pham M.H."/>
            <person name="Luong M.H."/>
            <person name="Tran N.D."/>
            <person name="Nguyen T.H."/>
            <person name="Nguyen T.T."/>
            <person name="Inoue S."/>
            <person name="Morikawa S."/>
            <person name="Okutani A."/>
        </authorList>
    </citation>
    <scope>NUCLEOTIDE SEQUENCE</scope>
    <source>
        <strain evidence="1">LamDB</strain>
    </source>
</reference>
<sequence length="94" mass="10424">MAWATMATATSFNPWIQVKLESLLINNAEKTISIITEGSVKPIKEIIPPRIPPLIVPIPIPTWLLAGPGKNWHSATKSEYSFSSSHFLFLTYSS</sequence>
<reference evidence="1" key="2">
    <citation type="submission" date="2019-12" db="EMBL/GenBank/DDBJ databases">
        <authorList>
            <person name="Hoang T.H.H."/>
            <person name="Okutani A."/>
        </authorList>
    </citation>
    <scope>NUCLEOTIDE SEQUENCE</scope>
    <source>
        <strain evidence="1">LamDB</strain>
    </source>
</reference>
<comment type="caution">
    <text evidence="1">The sequence shown here is derived from an EMBL/GenBank/DDBJ whole genome shotgun (WGS) entry which is preliminary data.</text>
</comment>
<proteinExistence type="predicted"/>